<evidence type="ECO:0000256" key="8">
    <source>
        <dbReference type="PROSITE-ProRule" id="PRU00169"/>
    </source>
</evidence>
<dbReference type="PANTHER" id="PTHR48111:SF50">
    <property type="entry name" value="KDP OPERON TRANSCRIPTIONAL REGULATORY PROTEIN KDPE"/>
    <property type="match status" value="1"/>
</dbReference>
<sequence length="233" mass="26204">MNNIKPVIVVIEDDPQIRRFLRTSLSVQGFQVIEAGTGERGVVEVGTRKPELVILDLGLPGMDGIAVIRKVREWSAVPIIVLSARSQESNKIAALDAGADDYLTKPFSIGELLARIRVSLRHATRLAGDSVETLFSVGDLQVDLSRRSVHIGEQEIHLTPIEYRLLTVLIRHAGKVLTHRQLLRDVWGPAYVEHAHYVRIYMGQLRRKLESDPTQPRYLLTEAGIGYRLAYRE</sequence>
<evidence type="ECO:0000256" key="6">
    <source>
        <dbReference type="ARBA" id="ARBA00023125"/>
    </source>
</evidence>
<keyword evidence="7" id="KW-0804">Transcription</keyword>
<keyword evidence="13" id="KW-1185">Reference proteome</keyword>
<dbReference type="GO" id="GO:0042802">
    <property type="term" value="F:identical protein binding"/>
    <property type="evidence" value="ECO:0007669"/>
    <property type="project" value="UniProtKB-ARBA"/>
</dbReference>
<feature type="DNA-binding region" description="OmpR/PhoB-type" evidence="9">
    <location>
        <begin position="132"/>
        <end position="231"/>
    </location>
</feature>
<comment type="subcellular location">
    <subcellularLocation>
        <location evidence="1">Cytoplasm</location>
    </subcellularLocation>
</comment>
<dbReference type="Gene3D" id="1.10.10.10">
    <property type="entry name" value="Winged helix-like DNA-binding domain superfamily/Winged helix DNA-binding domain"/>
    <property type="match status" value="1"/>
</dbReference>
<dbReference type="SMART" id="SM00448">
    <property type="entry name" value="REC"/>
    <property type="match status" value="1"/>
</dbReference>
<dbReference type="InterPro" id="IPR011006">
    <property type="entry name" value="CheY-like_superfamily"/>
</dbReference>
<dbReference type="Gene3D" id="3.40.50.2300">
    <property type="match status" value="1"/>
</dbReference>
<dbReference type="GO" id="GO:0045893">
    <property type="term" value="P:positive regulation of DNA-templated transcription"/>
    <property type="evidence" value="ECO:0007669"/>
    <property type="project" value="UniProtKB-ARBA"/>
</dbReference>
<dbReference type="FunFam" id="1.10.10.10:FF:000210">
    <property type="entry name" value="Winged-helix transcriptional response regulator KdpE"/>
    <property type="match status" value="1"/>
</dbReference>
<proteinExistence type="predicted"/>
<dbReference type="InterPro" id="IPR001867">
    <property type="entry name" value="OmpR/PhoB-type_DNA-bd"/>
</dbReference>
<dbReference type="NCBIfam" id="NF007820">
    <property type="entry name" value="PRK10529.1"/>
    <property type="match status" value="1"/>
</dbReference>
<dbReference type="Gene3D" id="6.10.250.690">
    <property type="match status" value="1"/>
</dbReference>
<dbReference type="CDD" id="cd00383">
    <property type="entry name" value="trans_reg_C"/>
    <property type="match status" value="1"/>
</dbReference>
<evidence type="ECO:0000256" key="5">
    <source>
        <dbReference type="ARBA" id="ARBA00023015"/>
    </source>
</evidence>
<feature type="domain" description="OmpR/PhoB-type" evidence="11">
    <location>
        <begin position="132"/>
        <end position="231"/>
    </location>
</feature>
<dbReference type="InterPro" id="IPR001789">
    <property type="entry name" value="Sig_transdc_resp-reg_receiver"/>
</dbReference>
<organism evidence="12 13">
    <name type="scientific">Candidatus Methylobacter titanis</name>
    <dbReference type="NCBI Taxonomy" id="3053457"/>
    <lineage>
        <taxon>Bacteria</taxon>
        <taxon>Pseudomonadati</taxon>
        <taxon>Pseudomonadota</taxon>
        <taxon>Gammaproteobacteria</taxon>
        <taxon>Methylococcales</taxon>
        <taxon>Methylococcaceae</taxon>
        <taxon>Methylobacter</taxon>
    </lineage>
</organism>
<gene>
    <name evidence="12" type="primary">kdpE</name>
    <name evidence="12" type="ORF">PSU93_07070</name>
</gene>
<evidence type="ECO:0000256" key="2">
    <source>
        <dbReference type="ARBA" id="ARBA00022490"/>
    </source>
</evidence>
<dbReference type="Proteomes" id="UP001160519">
    <property type="component" value="Unassembled WGS sequence"/>
</dbReference>
<evidence type="ECO:0000256" key="1">
    <source>
        <dbReference type="ARBA" id="ARBA00004496"/>
    </source>
</evidence>
<evidence type="ECO:0000313" key="12">
    <source>
        <dbReference type="EMBL" id="MDI1230891.1"/>
    </source>
</evidence>
<keyword evidence="3 8" id="KW-0597">Phosphoprotein</keyword>
<name>A0AA43TK47_9GAMM</name>
<evidence type="ECO:0000256" key="9">
    <source>
        <dbReference type="PROSITE-ProRule" id="PRU01091"/>
    </source>
</evidence>
<evidence type="ECO:0000256" key="4">
    <source>
        <dbReference type="ARBA" id="ARBA00023012"/>
    </source>
</evidence>
<dbReference type="InterPro" id="IPR039420">
    <property type="entry name" value="WalR-like"/>
</dbReference>
<dbReference type="AlphaFoldDB" id="A0AA43TK47"/>
<protein>
    <submittedName>
        <fullName evidence="12">Two-component system response regulator KdpE</fullName>
    </submittedName>
</protein>
<dbReference type="GO" id="GO:0000987">
    <property type="term" value="F:cis-regulatory region sequence-specific DNA binding"/>
    <property type="evidence" value="ECO:0007669"/>
    <property type="project" value="UniProtKB-ARBA"/>
</dbReference>
<dbReference type="PANTHER" id="PTHR48111">
    <property type="entry name" value="REGULATOR OF RPOS"/>
    <property type="match status" value="1"/>
</dbReference>
<comment type="caution">
    <text evidence="12">The sequence shown here is derived from an EMBL/GenBank/DDBJ whole genome shotgun (WGS) entry which is preliminary data.</text>
</comment>
<keyword evidence="4" id="KW-0902">Two-component regulatory system</keyword>
<dbReference type="PROSITE" id="PS50110">
    <property type="entry name" value="RESPONSE_REGULATORY"/>
    <property type="match status" value="1"/>
</dbReference>
<keyword evidence="2" id="KW-0963">Cytoplasm</keyword>
<keyword evidence="5" id="KW-0805">Transcription regulation</keyword>
<dbReference type="GO" id="GO:0005829">
    <property type="term" value="C:cytosol"/>
    <property type="evidence" value="ECO:0007669"/>
    <property type="project" value="TreeGrafter"/>
</dbReference>
<dbReference type="SUPFAM" id="SSF52172">
    <property type="entry name" value="CheY-like"/>
    <property type="match status" value="1"/>
</dbReference>
<feature type="domain" description="Response regulatory" evidence="10">
    <location>
        <begin position="7"/>
        <end position="120"/>
    </location>
</feature>
<evidence type="ECO:0000259" key="10">
    <source>
        <dbReference type="PROSITE" id="PS50110"/>
    </source>
</evidence>
<dbReference type="GO" id="GO:0000156">
    <property type="term" value="F:phosphorelay response regulator activity"/>
    <property type="evidence" value="ECO:0007669"/>
    <property type="project" value="TreeGrafter"/>
</dbReference>
<evidence type="ECO:0000256" key="3">
    <source>
        <dbReference type="ARBA" id="ARBA00022553"/>
    </source>
</evidence>
<dbReference type="CDD" id="cd17620">
    <property type="entry name" value="REC_OmpR_KdpE-like"/>
    <property type="match status" value="1"/>
</dbReference>
<dbReference type="PROSITE" id="PS51755">
    <property type="entry name" value="OMPR_PHOB"/>
    <property type="match status" value="1"/>
</dbReference>
<reference evidence="12" key="1">
    <citation type="submission" date="2023-01" db="EMBL/GenBank/DDBJ databases">
        <title>Biogeochemical cycle of methane in antarctic sediments.</title>
        <authorList>
            <person name="Roldan D.M."/>
            <person name="Menes R.J."/>
        </authorList>
    </citation>
    <scope>NUCLEOTIDE SEQUENCE [LARGE SCALE GENOMIC DNA]</scope>
    <source>
        <strain evidence="12">K-2018 MAG008</strain>
    </source>
</reference>
<keyword evidence="6 9" id="KW-0238">DNA-binding</keyword>
<dbReference type="InterPro" id="IPR036388">
    <property type="entry name" value="WH-like_DNA-bd_sf"/>
</dbReference>
<dbReference type="GO" id="GO:0032993">
    <property type="term" value="C:protein-DNA complex"/>
    <property type="evidence" value="ECO:0007669"/>
    <property type="project" value="TreeGrafter"/>
</dbReference>
<feature type="modified residue" description="4-aspartylphosphate" evidence="8">
    <location>
        <position position="56"/>
    </location>
</feature>
<accession>A0AA43TK47</accession>
<dbReference type="EMBL" id="JAQSDF010000016">
    <property type="protein sequence ID" value="MDI1230891.1"/>
    <property type="molecule type" value="Genomic_DNA"/>
</dbReference>
<evidence type="ECO:0000256" key="7">
    <source>
        <dbReference type="ARBA" id="ARBA00023163"/>
    </source>
</evidence>
<dbReference type="Pfam" id="PF00072">
    <property type="entry name" value="Response_reg"/>
    <property type="match status" value="1"/>
</dbReference>
<dbReference type="Pfam" id="PF00486">
    <property type="entry name" value="Trans_reg_C"/>
    <property type="match status" value="1"/>
</dbReference>
<evidence type="ECO:0000313" key="13">
    <source>
        <dbReference type="Proteomes" id="UP001160519"/>
    </source>
</evidence>
<dbReference type="FunFam" id="3.40.50.2300:FF:000021">
    <property type="entry name" value="Two-component system response regulator KdpE"/>
    <property type="match status" value="1"/>
</dbReference>
<dbReference type="SMART" id="SM00862">
    <property type="entry name" value="Trans_reg_C"/>
    <property type="match status" value="1"/>
</dbReference>
<evidence type="ECO:0000259" key="11">
    <source>
        <dbReference type="PROSITE" id="PS51755"/>
    </source>
</evidence>